<keyword evidence="3" id="KW-0813">Transport</keyword>
<dbReference type="Proteomes" id="UP000824469">
    <property type="component" value="Unassembled WGS sequence"/>
</dbReference>
<dbReference type="PIRSF" id="PIRSF017209">
    <property type="entry name" value="Memb_At2g17000_prd"/>
    <property type="match status" value="1"/>
</dbReference>
<protein>
    <recommendedName>
        <fullName evidence="8">Mechanosensitive ion channel MscS domain-containing protein</fullName>
    </recommendedName>
</protein>
<dbReference type="InterPro" id="IPR023408">
    <property type="entry name" value="MscS_beta-dom_sf"/>
</dbReference>
<dbReference type="FunFam" id="2.30.30.60:FF:000003">
    <property type="entry name" value="Predicted mechanosensitive ion channel"/>
    <property type="match status" value="1"/>
</dbReference>
<evidence type="ECO:0000313" key="10">
    <source>
        <dbReference type="Proteomes" id="UP000824469"/>
    </source>
</evidence>
<dbReference type="Pfam" id="PF00924">
    <property type="entry name" value="MS_channel_2nd"/>
    <property type="match status" value="1"/>
</dbReference>
<keyword evidence="6 7" id="KW-0472">Membrane</keyword>
<comment type="similarity">
    <text evidence="2">Belongs to the MscS (TC 1.A.23) family.</text>
</comment>
<dbReference type="GO" id="GO:0006820">
    <property type="term" value="P:monoatomic anion transport"/>
    <property type="evidence" value="ECO:0007669"/>
    <property type="project" value="TreeGrafter"/>
</dbReference>
<evidence type="ECO:0000313" key="9">
    <source>
        <dbReference type="EMBL" id="KAH9295981.1"/>
    </source>
</evidence>
<comment type="subcellular location">
    <subcellularLocation>
        <location evidence="1">Membrane</location>
        <topology evidence="1">Multi-pass membrane protein</topology>
    </subcellularLocation>
</comment>
<dbReference type="EMBL" id="JAHRHJ020000011">
    <property type="protein sequence ID" value="KAH9295981.1"/>
    <property type="molecule type" value="Genomic_DNA"/>
</dbReference>
<dbReference type="PANTHER" id="PTHR31618">
    <property type="entry name" value="MECHANOSENSITIVE ION CHANNEL PROTEIN 5"/>
    <property type="match status" value="1"/>
</dbReference>
<evidence type="ECO:0000256" key="7">
    <source>
        <dbReference type="SAM" id="Phobius"/>
    </source>
</evidence>
<keyword evidence="4 7" id="KW-0812">Transmembrane</keyword>
<dbReference type="InterPro" id="IPR010920">
    <property type="entry name" value="LSM_dom_sf"/>
</dbReference>
<reference evidence="9 10" key="1">
    <citation type="journal article" date="2021" name="Nat. Plants">
        <title>The Taxus genome provides insights into paclitaxel biosynthesis.</title>
        <authorList>
            <person name="Xiong X."/>
            <person name="Gou J."/>
            <person name="Liao Q."/>
            <person name="Li Y."/>
            <person name="Zhou Q."/>
            <person name="Bi G."/>
            <person name="Li C."/>
            <person name="Du R."/>
            <person name="Wang X."/>
            <person name="Sun T."/>
            <person name="Guo L."/>
            <person name="Liang H."/>
            <person name="Lu P."/>
            <person name="Wu Y."/>
            <person name="Zhang Z."/>
            <person name="Ro D.K."/>
            <person name="Shang Y."/>
            <person name="Huang S."/>
            <person name="Yan J."/>
        </authorList>
    </citation>
    <scope>NUCLEOTIDE SEQUENCE [LARGE SCALE GENOMIC DNA]</scope>
    <source>
        <strain evidence="9">Ta-2019</strain>
    </source>
</reference>
<gene>
    <name evidence="9" type="ORF">KI387_039569</name>
</gene>
<dbReference type="GO" id="GO:0008381">
    <property type="term" value="F:mechanosensitive monoatomic ion channel activity"/>
    <property type="evidence" value="ECO:0007669"/>
    <property type="project" value="TreeGrafter"/>
</dbReference>
<dbReference type="GO" id="GO:0005886">
    <property type="term" value="C:plasma membrane"/>
    <property type="evidence" value="ECO:0007669"/>
    <property type="project" value="TreeGrafter"/>
</dbReference>
<dbReference type="OMA" id="ITETCEY"/>
<organism evidence="9 10">
    <name type="scientific">Taxus chinensis</name>
    <name type="common">Chinese yew</name>
    <name type="synonym">Taxus wallichiana var. chinensis</name>
    <dbReference type="NCBI Taxonomy" id="29808"/>
    <lineage>
        <taxon>Eukaryota</taxon>
        <taxon>Viridiplantae</taxon>
        <taxon>Streptophyta</taxon>
        <taxon>Embryophyta</taxon>
        <taxon>Tracheophyta</taxon>
        <taxon>Spermatophyta</taxon>
        <taxon>Pinopsida</taxon>
        <taxon>Pinidae</taxon>
        <taxon>Conifers II</taxon>
        <taxon>Cupressales</taxon>
        <taxon>Taxaceae</taxon>
        <taxon>Taxus</taxon>
    </lineage>
</organism>
<evidence type="ECO:0000256" key="1">
    <source>
        <dbReference type="ARBA" id="ARBA00004141"/>
    </source>
</evidence>
<keyword evidence="5 7" id="KW-1133">Transmembrane helix</keyword>
<proteinExistence type="inferred from homology"/>
<evidence type="ECO:0000256" key="3">
    <source>
        <dbReference type="ARBA" id="ARBA00022448"/>
    </source>
</evidence>
<dbReference type="InterPro" id="IPR016688">
    <property type="entry name" value="MscS-like_plants/fungi"/>
</dbReference>
<feature type="non-terminal residue" evidence="9">
    <location>
        <position position="1"/>
    </location>
</feature>
<dbReference type="InterPro" id="IPR006685">
    <property type="entry name" value="MscS_channel_2nd"/>
</dbReference>
<feature type="transmembrane region" description="Helical" evidence="7">
    <location>
        <begin position="263"/>
        <end position="289"/>
    </location>
</feature>
<feature type="domain" description="Mechanosensitive ion channel MscS" evidence="8">
    <location>
        <begin position="314"/>
        <end position="371"/>
    </location>
</feature>
<keyword evidence="10" id="KW-1185">Reference proteome</keyword>
<dbReference type="PANTHER" id="PTHR31618:SF7">
    <property type="entry name" value="MECHANOSENSITIVE ION CHANNEL PROTEIN"/>
    <property type="match status" value="1"/>
</dbReference>
<dbReference type="SUPFAM" id="SSF50182">
    <property type="entry name" value="Sm-like ribonucleoproteins"/>
    <property type="match status" value="1"/>
</dbReference>
<dbReference type="GO" id="GO:0050982">
    <property type="term" value="P:detection of mechanical stimulus"/>
    <property type="evidence" value="ECO:0007669"/>
    <property type="project" value="TreeGrafter"/>
</dbReference>
<sequence length="501" mass="57550">VEITTHNNNVLCSIKRLLFCFLCAAFIWLFKTLLVKVLASTFHVNTYFDRIQESILHQYVLETISGPPLMEICQAQALTDKKTMKKEGEIQIQIDSPTRNKNVMASKKSFRKCYEEGASNMINIEKLQKLNQKNISAWNMKRLIRMIRHSRIATIANTIDRSVNFHKHNTEITSECQAAVAAKRIFENVAKPGTECIEEDDLLRFMRKNEVSRVFPQFEGAMETGRITVSSLTNWVVNVYVARKSLSHSLNDSKTAVKQLHRLINAVVIIIVVMLSLVLLGIATSHAIVIILSQLLLVAFMFGNTCKTIFEAIVFVFIMHPFDVGDRCVVDGVQMVVEEMNILTTVFLRYENEKVYYPNSVLSTKPISNYYRSPDMGETIDFFVDATTSVEKIAAFKDRIRSYIESKPHHWHPEYSVLIKEIENINRMKIGVCLTHTMNHQNIGEKSNRRSDLLLKMKEIFEELKIEYHLLPQQVNVEFIGSGRNYPLRSQSMGCSKLVKR</sequence>
<dbReference type="AlphaFoldDB" id="A0AA38CAX5"/>
<name>A0AA38CAX5_TAXCH</name>
<accession>A0AA38CAX5</accession>
<evidence type="ECO:0000256" key="5">
    <source>
        <dbReference type="ARBA" id="ARBA00022989"/>
    </source>
</evidence>
<feature type="transmembrane region" description="Helical" evidence="7">
    <location>
        <begin position="16"/>
        <end position="34"/>
    </location>
</feature>
<dbReference type="Gene3D" id="2.30.30.60">
    <property type="match status" value="1"/>
</dbReference>
<evidence type="ECO:0000256" key="6">
    <source>
        <dbReference type="ARBA" id="ARBA00023136"/>
    </source>
</evidence>
<evidence type="ECO:0000256" key="4">
    <source>
        <dbReference type="ARBA" id="ARBA00022692"/>
    </source>
</evidence>
<evidence type="ECO:0000259" key="8">
    <source>
        <dbReference type="Pfam" id="PF00924"/>
    </source>
</evidence>
<evidence type="ECO:0000256" key="2">
    <source>
        <dbReference type="ARBA" id="ARBA00008017"/>
    </source>
</evidence>
<comment type="caution">
    <text evidence="9">The sequence shown here is derived from an EMBL/GenBank/DDBJ whole genome shotgun (WGS) entry which is preliminary data.</text>
</comment>
<feature type="transmembrane region" description="Helical" evidence="7">
    <location>
        <begin position="295"/>
        <end position="318"/>
    </location>
</feature>